<feature type="domain" description="Lantibiotic dehydratase N-terminal" evidence="1">
    <location>
        <begin position="146"/>
        <end position="565"/>
    </location>
</feature>
<dbReference type="Pfam" id="PF04738">
    <property type="entry name" value="Lant_dehydr_N"/>
    <property type="match status" value="1"/>
</dbReference>
<evidence type="ECO:0000313" key="3">
    <source>
        <dbReference type="Proteomes" id="UP001165685"/>
    </source>
</evidence>
<evidence type="ECO:0000259" key="1">
    <source>
        <dbReference type="Pfam" id="PF04738"/>
    </source>
</evidence>
<name>A0ABT4TJ20_9ACTN</name>
<gene>
    <name evidence="2" type="ORF">O4U47_09120</name>
</gene>
<sequence length="894" mass="97912">MNVNVSPYVLYRRNRLPFSELAGVGIPGTWAGVDEADALRAEAARLAEGLSERLGAAVPLAEGRVRTELVKLRRDVHNGRLDGAADRLRYLDERLDGLLDGSVLRTLREWSELGERARRRDREALEAFDAEKDTAAKVLAALFEHDSIAKSIQLSGRRLYQELCGFAAQGAGAYKPSKARKLESTLVNFAYRASVKPSPFGRFTEVGAFPADLPARAGPGPQEPPEPSEPSVATLSRFLLNWVVSALAQVPGGLELGVFLLNSTVQEDEGAVRFIGTAADASGVARAGDQVVRIKRDRVVARLMELLGDGPVPGGDVLRELAAVAGSEAMARRITAALMRTGMLFFRVPIDDQDPDYSRLLSDLLDQGTTDQTKAVAQAYAALTEAESRFPGASAGERDGLLRSAYDAIARISELCGAPTPPDALMRAPVYEDVPTRALPQVWDPDSVSRNLDALDSLWRFSSLLDVGQTKRLGLYSFAVRRFGDREDVPFLDFCAAFAQLSEREQWGVLTGRGSEAADRYAGQRDGALRDLRARMASEDGVAHLDPADVRAACDRVEDAADPRSVTFRLQFAADPGGGRPRPVVNGVFTGYGAFYSRFGGFVTGSGADGWALRPALRDHLARAFPDQVDLHAVLGFNFNLHPPLTERAVLYPGSMADPAGDGGRRLVPPARIRLRIDHASRSLEAWDDEHGAPLDLLPMNFLLPVGAPLVYQLLEALSPTTLYSWQPVADLREPGRFPSFPEGFDRLEVGGVVADRRTWNYAAEEVPGLGGLAKDSFDDLVRFDAWRRSQGLPRHAFVLCQTLSEFNTLTGRDSDFSPDWSDLSRLNRASVHKPMYVDFRNPFLVRSLARSALSRPDVFVSVRECLPSVEDYAADRRASAAEEYFVELYRDRS</sequence>
<reference evidence="2" key="1">
    <citation type="submission" date="2023-01" db="EMBL/GenBank/DDBJ databases">
        <title>Draft genome sequence of Nocardiopsis sp. LSu2-4 isolated from halophytes.</title>
        <authorList>
            <person name="Duangmal K."/>
            <person name="Chantavorakit T."/>
        </authorList>
    </citation>
    <scope>NUCLEOTIDE SEQUENCE</scope>
    <source>
        <strain evidence="2">LSu2-4</strain>
    </source>
</reference>
<dbReference type="RefSeq" id="WP_270677230.1">
    <property type="nucleotide sequence ID" value="NZ_JAQFWP010000012.1"/>
</dbReference>
<organism evidence="2 3">
    <name type="scientific">Nocardiopsis suaedae</name>
    <dbReference type="NCBI Taxonomy" id="3018444"/>
    <lineage>
        <taxon>Bacteria</taxon>
        <taxon>Bacillati</taxon>
        <taxon>Actinomycetota</taxon>
        <taxon>Actinomycetes</taxon>
        <taxon>Streptosporangiales</taxon>
        <taxon>Nocardiopsidaceae</taxon>
        <taxon>Nocardiopsis</taxon>
    </lineage>
</organism>
<dbReference type="Proteomes" id="UP001165685">
    <property type="component" value="Unassembled WGS sequence"/>
</dbReference>
<accession>A0ABT4TJ20</accession>
<proteinExistence type="predicted"/>
<dbReference type="InterPro" id="IPR006827">
    <property type="entry name" value="Lant_deHydtase_N"/>
</dbReference>
<evidence type="ECO:0000313" key="2">
    <source>
        <dbReference type="EMBL" id="MDA2804671.1"/>
    </source>
</evidence>
<keyword evidence="3" id="KW-1185">Reference proteome</keyword>
<protein>
    <submittedName>
        <fullName evidence="2">Lantibiotic dehydratase</fullName>
    </submittedName>
</protein>
<dbReference type="EMBL" id="JAQFWP010000012">
    <property type="protein sequence ID" value="MDA2804671.1"/>
    <property type="molecule type" value="Genomic_DNA"/>
</dbReference>
<comment type="caution">
    <text evidence="2">The sequence shown here is derived from an EMBL/GenBank/DDBJ whole genome shotgun (WGS) entry which is preliminary data.</text>
</comment>